<comment type="pathway">
    <text evidence="2">Lipid metabolism; fatty acid beta-oxidation.</text>
</comment>
<feature type="domain" description="3-hydroxyacyl-CoA dehydrogenase NAD binding" evidence="14">
    <location>
        <begin position="292"/>
        <end position="468"/>
    </location>
</feature>
<keyword evidence="7" id="KW-0443">Lipid metabolism</keyword>
<comment type="catalytic activity">
    <reaction evidence="12">
        <text>a (3S)-3-hydroxyacyl-CoA + NAD(+) = a 3-oxoacyl-CoA + NADH + H(+)</text>
        <dbReference type="Rhea" id="RHEA:22432"/>
        <dbReference type="ChEBI" id="CHEBI:15378"/>
        <dbReference type="ChEBI" id="CHEBI:57318"/>
        <dbReference type="ChEBI" id="CHEBI:57540"/>
        <dbReference type="ChEBI" id="CHEBI:57945"/>
        <dbReference type="ChEBI" id="CHEBI:90726"/>
        <dbReference type="EC" id="1.1.1.35"/>
    </reaction>
</comment>
<keyword evidence="16" id="KW-1185">Reference proteome</keyword>
<dbReference type="Pfam" id="PF02737">
    <property type="entry name" value="3HCDH_N"/>
    <property type="match status" value="1"/>
</dbReference>
<evidence type="ECO:0000256" key="10">
    <source>
        <dbReference type="ARBA" id="ARBA00023239"/>
    </source>
</evidence>
<dbReference type="Proteomes" id="UP000628710">
    <property type="component" value="Unassembled WGS sequence"/>
</dbReference>
<dbReference type="RefSeq" id="WP_199466765.1">
    <property type="nucleotide sequence ID" value="NZ_JAEMNX010000002.1"/>
</dbReference>
<evidence type="ECO:0000256" key="8">
    <source>
        <dbReference type="ARBA" id="ARBA00023140"/>
    </source>
</evidence>
<name>A0A934JSN9_9GAMM</name>
<sequence length="697" mass="76070">MKDISLNGRVGVIHLSNPPLNSINLQLRLDLVSKLEEANTSEAIDAIVLYGTEEMFSCGADIDEFFSGEAGRDPNLPMLVELLQNSSKPVVAAVGKQCMGGGLELALACHARVFRADAVISFPEIHLGLIPGAGGTQLLPRAVGLSKAVSMILGGRPCAVKSLEETQLVSRLSDNVLTDAIAFANQLAEGEPIVPIQDLKVDKVNSDLFLRWVSNTVRSQVRRSPSSPAAVTAIEASLGDYKKGLEVEKKLFWERMSSTESEALRYGFKAERECWKVPGLSVDKTNVPTIEKVGVVGAGTMGSGIAINFLSVGIPVVLLEQKQDALQRGIDTIHSHYEKLVAKSKLTDEQSKQCLNLLTPSLSYEDMRDVDLAIEAVFEDMSIKESVFRTLSETVRENAILASNTSTLDLNKIAQFCRHPERVVGLHFFSPANIMKLLEVVRADLTSDAVLSAAMKLAKRIKKTAVVSGVCDGFIGNRMINEYLRIAGLMVEAGASPWEIDSALEEWGMAMGPFRMMDLAGNDVGMAIRKRTYIEKPEVKFSSIPDRVCELGRLGQKSGKGWYQYVPGQRGGIPDDEIDRLIQDVRESNGVVARPFSKDDIIERCIYALVNEGARILEEGIALRASDIDVVYTHGYGFPASRGGPMHYANQKGLVVVKQKLEIFANETNGDANFWSPSKLISDLAQQGHHFDHVGGL</sequence>
<dbReference type="InterPro" id="IPR029045">
    <property type="entry name" value="ClpP/crotonase-like_dom_sf"/>
</dbReference>
<keyword evidence="10" id="KW-0456">Lyase</keyword>
<dbReference type="PANTHER" id="PTHR23309:SF51">
    <property type="entry name" value="3-HYDROXYACYL-COA DEHYDROGENASE-RELATED"/>
    <property type="match status" value="1"/>
</dbReference>
<dbReference type="GO" id="GO:0016853">
    <property type="term" value="F:isomerase activity"/>
    <property type="evidence" value="ECO:0007669"/>
    <property type="project" value="UniProtKB-KW"/>
</dbReference>
<dbReference type="GO" id="GO:0070403">
    <property type="term" value="F:NAD+ binding"/>
    <property type="evidence" value="ECO:0007669"/>
    <property type="project" value="InterPro"/>
</dbReference>
<evidence type="ECO:0000256" key="6">
    <source>
        <dbReference type="ARBA" id="ARBA00023027"/>
    </source>
</evidence>
<dbReference type="FunFam" id="3.40.50.720:FF:000009">
    <property type="entry name" value="Fatty oxidation complex, alpha subunit"/>
    <property type="match status" value="1"/>
</dbReference>
<dbReference type="Gene3D" id="1.10.1040.50">
    <property type="match status" value="1"/>
</dbReference>
<dbReference type="PANTHER" id="PTHR23309">
    <property type="entry name" value="3-HYDROXYACYL-COA DEHYROGENASE"/>
    <property type="match status" value="1"/>
</dbReference>
<keyword evidence="11" id="KW-0511">Multifunctional enzyme</keyword>
<dbReference type="GO" id="GO:0004300">
    <property type="term" value="F:enoyl-CoA hydratase activity"/>
    <property type="evidence" value="ECO:0007669"/>
    <property type="project" value="UniProtKB-ARBA"/>
</dbReference>
<dbReference type="GO" id="GO:0003857">
    <property type="term" value="F:(3S)-3-hydroxyacyl-CoA dehydrogenase (NAD+) activity"/>
    <property type="evidence" value="ECO:0007669"/>
    <property type="project" value="UniProtKB-EC"/>
</dbReference>
<keyword evidence="5" id="KW-0560">Oxidoreductase</keyword>
<dbReference type="Pfam" id="PF00725">
    <property type="entry name" value="3HCDH"/>
    <property type="match status" value="2"/>
</dbReference>
<reference evidence="15" key="1">
    <citation type="submission" date="2020-12" db="EMBL/GenBank/DDBJ databases">
        <title>Marinomonas arctica sp. nov., a psychrotolerant bacterium isolated from the Arctic.</title>
        <authorList>
            <person name="Zhang Y."/>
        </authorList>
    </citation>
    <scope>NUCLEOTIDE SEQUENCE</scope>
    <source>
        <strain evidence="15">C1424</strain>
    </source>
</reference>
<comment type="caution">
    <text evidence="15">The sequence shown here is derived from an EMBL/GenBank/DDBJ whole genome shotgun (WGS) entry which is preliminary data.</text>
</comment>
<evidence type="ECO:0000256" key="5">
    <source>
        <dbReference type="ARBA" id="ARBA00023002"/>
    </source>
</evidence>
<keyword evidence="6" id="KW-0520">NAD</keyword>
<dbReference type="SUPFAM" id="SSF48179">
    <property type="entry name" value="6-phosphogluconate dehydrogenase C-terminal domain-like"/>
    <property type="match status" value="2"/>
</dbReference>
<evidence type="ECO:0000256" key="2">
    <source>
        <dbReference type="ARBA" id="ARBA00005005"/>
    </source>
</evidence>
<protein>
    <submittedName>
        <fullName evidence="15">Enoyl-CoA hydratase/isomerase family protein</fullName>
    </submittedName>
</protein>
<feature type="domain" description="3-hydroxyacyl-CoA dehydrogenase C-terminal" evidence="13">
    <location>
        <begin position="601"/>
        <end position="689"/>
    </location>
</feature>
<dbReference type="GO" id="GO:0006631">
    <property type="term" value="P:fatty acid metabolic process"/>
    <property type="evidence" value="ECO:0007669"/>
    <property type="project" value="UniProtKB-KW"/>
</dbReference>
<dbReference type="Gene3D" id="3.90.226.10">
    <property type="entry name" value="2-enoyl-CoA Hydratase, Chain A, domain 1"/>
    <property type="match status" value="1"/>
</dbReference>
<evidence type="ECO:0000256" key="3">
    <source>
        <dbReference type="ARBA" id="ARBA00022832"/>
    </source>
</evidence>
<dbReference type="Pfam" id="PF00378">
    <property type="entry name" value="ECH_1"/>
    <property type="match status" value="1"/>
</dbReference>
<dbReference type="GO" id="GO:0016042">
    <property type="term" value="P:lipid catabolic process"/>
    <property type="evidence" value="ECO:0007669"/>
    <property type="project" value="UniProtKB-KW"/>
</dbReference>
<evidence type="ECO:0000256" key="7">
    <source>
        <dbReference type="ARBA" id="ARBA00023098"/>
    </source>
</evidence>
<keyword evidence="3" id="KW-0276">Fatty acid metabolism</keyword>
<accession>A0A934JSN9</accession>
<dbReference type="FunFam" id="1.10.1040.50:FF:000006">
    <property type="entry name" value="Peroxisomal bifunctional enzyme"/>
    <property type="match status" value="1"/>
</dbReference>
<evidence type="ECO:0000256" key="4">
    <source>
        <dbReference type="ARBA" id="ARBA00022963"/>
    </source>
</evidence>
<dbReference type="Gene3D" id="3.40.50.720">
    <property type="entry name" value="NAD(P)-binding Rossmann-like Domain"/>
    <property type="match status" value="1"/>
</dbReference>
<evidence type="ECO:0000256" key="11">
    <source>
        <dbReference type="ARBA" id="ARBA00023268"/>
    </source>
</evidence>
<evidence type="ECO:0000256" key="1">
    <source>
        <dbReference type="ARBA" id="ARBA00004275"/>
    </source>
</evidence>
<dbReference type="SUPFAM" id="SSF51735">
    <property type="entry name" value="NAD(P)-binding Rossmann-fold domains"/>
    <property type="match status" value="1"/>
</dbReference>
<dbReference type="InterPro" id="IPR006108">
    <property type="entry name" value="3HC_DH_C"/>
</dbReference>
<dbReference type="EMBL" id="JAEMNX010000002">
    <property type="protein sequence ID" value="MBJ7536584.1"/>
    <property type="molecule type" value="Genomic_DNA"/>
</dbReference>
<dbReference type="InterPro" id="IPR036291">
    <property type="entry name" value="NAD(P)-bd_dom_sf"/>
</dbReference>
<organism evidence="15 16">
    <name type="scientific">Marinomonas transparens</name>
    <dbReference type="NCBI Taxonomy" id="2795388"/>
    <lineage>
        <taxon>Bacteria</taxon>
        <taxon>Pseudomonadati</taxon>
        <taxon>Pseudomonadota</taxon>
        <taxon>Gammaproteobacteria</taxon>
        <taxon>Oceanospirillales</taxon>
        <taxon>Oceanospirillaceae</taxon>
        <taxon>Marinomonas</taxon>
    </lineage>
</organism>
<evidence type="ECO:0000313" key="15">
    <source>
        <dbReference type="EMBL" id="MBJ7536584.1"/>
    </source>
</evidence>
<feature type="domain" description="3-hydroxyacyl-CoA dehydrogenase C-terminal" evidence="13">
    <location>
        <begin position="473"/>
        <end position="565"/>
    </location>
</feature>
<keyword evidence="8" id="KW-0576">Peroxisome</keyword>
<comment type="subcellular location">
    <subcellularLocation>
        <location evidence="1">Peroxisome</location>
    </subcellularLocation>
</comment>
<gene>
    <name evidence="15" type="ORF">I8J31_02685</name>
</gene>
<dbReference type="CDD" id="cd06558">
    <property type="entry name" value="crotonase-like"/>
    <property type="match status" value="1"/>
</dbReference>
<dbReference type="SUPFAM" id="SSF52096">
    <property type="entry name" value="ClpP/crotonase"/>
    <property type="match status" value="1"/>
</dbReference>
<dbReference type="InterPro" id="IPR001753">
    <property type="entry name" value="Enoyl-CoA_hydra/iso"/>
</dbReference>
<evidence type="ECO:0000259" key="13">
    <source>
        <dbReference type="Pfam" id="PF00725"/>
    </source>
</evidence>
<keyword evidence="4" id="KW-0442">Lipid degradation</keyword>
<evidence type="ECO:0000313" key="16">
    <source>
        <dbReference type="Proteomes" id="UP000628710"/>
    </source>
</evidence>
<evidence type="ECO:0000259" key="14">
    <source>
        <dbReference type="Pfam" id="PF02737"/>
    </source>
</evidence>
<evidence type="ECO:0000256" key="9">
    <source>
        <dbReference type="ARBA" id="ARBA00023235"/>
    </source>
</evidence>
<dbReference type="InterPro" id="IPR006176">
    <property type="entry name" value="3-OHacyl-CoA_DH_NAD-bd"/>
</dbReference>
<proteinExistence type="predicted"/>
<dbReference type="InterPro" id="IPR008927">
    <property type="entry name" value="6-PGluconate_DH-like_C_sf"/>
</dbReference>
<keyword evidence="9" id="KW-0413">Isomerase</keyword>
<evidence type="ECO:0000256" key="12">
    <source>
        <dbReference type="ARBA" id="ARBA00049556"/>
    </source>
</evidence>
<dbReference type="AlphaFoldDB" id="A0A934JSN9"/>